<dbReference type="GO" id="GO:0008650">
    <property type="term" value="F:rRNA (uridine-2'-O-)-methyltransferase activity"/>
    <property type="evidence" value="ECO:0007669"/>
    <property type="project" value="TreeGrafter"/>
</dbReference>
<dbReference type="InterPro" id="IPR015507">
    <property type="entry name" value="rRNA-MeTfrase_E"/>
</dbReference>
<feature type="binding site" evidence="8">
    <location>
        <position position="68"/>
    </location>
    <ligand>
        <name>S-adenosyl-L-methionine</name>
        <dbReference type="ChEBI" id="CHEBI:59789"/>
    </ligand>
</feature>
<organism evidence="13 14">
    <name type="scientific">Oncorhynchus mykiss</name>
    <name type="common">Rainbow trout</name>
    <name type="synonym">Salmo gairdneri</name>
    <dbReference type="NCBI Taxonomy" id="8022"/>
    <lineage>
        <taxon>Eukaryota</taxon>
        <taxon>Metazoa</taxon>
        <taxon>Chordata</taxon>
        <taxon>Craniata</taxon>
        <taxon>Vertebrata</taxon>
        <taxon>Euteleostomi</taxon>
        <taxon>Actinopterygii</taxon>
        <taxon>Neopterygii</taxon>
        <taxon>Teleostei</taxon>
        <taxon>Protacanthopterygii</taxon>
        <taxon>Salmoniformes</taxon>
        <taxon>Salmonidae</taxon>
        <taxon>Salmoninae</taxon>
        <taxon>Oncorhynchus</taxon>
    </lineage>
</organism>
<keyword evidence="8" id="KW-0175">Coiled coil</keyword>
<evidence type="ECO:0000313" key="13">
    <source>
        <dbReference type="Ensembl" id="ENSOMYP00000009020.2"/>
    </source>
</evidence>
<protein>
    <recommendedName>
        <fullName evidence="8">pre-rRNA processing protein FTSJ3</fullName>
        <ecNumber evidence="8">2.1.1.-</ecNumber>
    </recommendedName>
    <alternativeName>
        <fullName evidence="8">2'-O-ribose RNA methyltransferase SPB1 homolog</fullName>
    </alternativeName>
    <alternativeName>
        <fullName evidence="8">Protein ftsJ homolog 3</fullName>
    </alternativeName>
    <alternativeName>
        <fullName evidence="8">Putative rRNA methyltransferase 3</fullName>
    </alternativeName>
</protein>
<feature type="region of interest" description="Disordered" evidence="9">
    <location>
        <begin position="543"/>
        <end position="618"/>
    </location>
</feature>
<keyword evidence="5 8" id="KW-0808">Transferase</keyword>
<evidence type="ECO:0000256" key="5">
    <source>
        <dbReference type="ARBA" id="ARBA00022679"/>
    </source>
</evidence>
<dbReference type="GO" id="GO:0030687">
    <property type="term" value="C:preribosome, large subunit precursor"/>
    <property type="evidence" value="ECO:0007669"/>
    <property type="project" value="TreeGrafter"/>
</dbReference>
<evidence type="ECO:0000313" key="14">
    <source>
        <dbReference type="Proteomes" id="UP000694395"/>
    </source>
</evidence>
<dbReference type="PANTHER" id="PTHR10920">
    <property type="entry name" value="RIBOSOMAL RNA METHYLTRANSFERASE"/>
    <property type="match status" value="1"/>
</dbReference>
<keyword evidence="3 8" id="KW-0698">rRNA processing</keyword>
<keyword evidence="7 8" id="KW-0539">Nucleus</keyword>
<dbReference type="Pfam" id="PF01728">
    <property type="entry name" value="FtsJ"/>
    <property type="match status" value="1"/>
</dbReference>
<dbReference type="InterPro" id="IPR012920">
    <property type="entry name" value="rRNA_MeTfrase_SPB1-like_C"/>
</dbReference>
<dbReference type="InterPro" id="IPR050082">
    <property type="entry name" value="RNA_methyltr_RlmE"/>
</dbReference>
<comment type="function">
    <text evidence="8">Probable methyltransferase involved in the processing of the 34S pre-rRNA to 18S rRNA and in 40S ribosomal subunit formation.</text>
</comment>
<dbReference type="Proteomes" id="UP000694395">
    <property type="component" value="Chromosome 1"/>
</dbReference>
<dbReference type="HAMAP" id="MF_01547">
    <property type="entry name" value="RNA_methyltr_E"/>
    <property type="match status" value="1"/>
</dbReference>
<dbReference type="FunFam" id="3.40.50.150:FF:000004">
    <property type="entry name" value="AdoMet-dependent rRNA methyltransferase SPB1"/>
    <property type="match status" value="1"/>
</dbReference>
<dbReference type="PANTHER" id="PTHR10920:SF13">
    <property type="entry name" value="PRE-RRNA 2'-O-RIBOSE RNA METHYLTRANSFERASE FTSJ3"/>
    <property type="match status" value="1"/>
</dbReference>
<feature type="region of interest" description="Disordered" evidence="9">
    <location>
        <begin position="771"/>
        <end position="851"/>
    </location>
</feature>
<feature type="compositionally biased region" description="Basic and acidic residues" evidence="9">
    <location>
        <begin position="790"/>
        <end position="811"/>
    </location>
</feature>
<feature type="domain" description="DUF3381" evidence="12">
    <location>
        <begin position="226"/>
        <end position="394"/>
    </location>
</feature>
<keyword evidence="14" id="KW-1185">Reference proteome</keyword>
<reference evidence="13" key="3">
    <citation type="submission" date="2025-09" db="UniProtKB">
        <authorList>
            <consortium name="Ensembl"/>
        </authorList>
    </citation>
    <scope>IDENTIFICATION</scope>
</reference>
<dbReference type="InterPro" id="IPR029063">
    <property type="entry name" value="SAM-dependent_MTases_sf"/>
</dbReference>
<feature type="binding site" evidence="8">
    <location>
        <position position="56"/>
    </location>
    <ligand>
        <name>S-adenosyl-L-methionine</name>
        <dbReference type="ChEBI" id="CHEBI:59789"/>
    </ligand>
</feature>
<evidence type="ECO:0000256" key="2">
    <source>
        <dbReference type="ARBA" id="ARBA00022517"/>
    </source>
</evidence>
<evidence type="ECO:0000256" key="4">
    <source>
        <dbReference type="ARBA" id="ARBA00022603"/>
    </source>
</evidence>
<dbReference type="GO" id="GO:0030688">
    <property type="term" value="C:preribosome, small subunit precursor"/>
    <property type="evidence" value="ECO:0007669"/>
    <property type="project" value="UniProtKB-UniRule"/>
</dbReference>
<dbReference type="GO" id="GO:0005730">
    <property type="term" value="C:nucleolus"/>
    <property type="evidence" value="ECO:0007669"/>
    <property type="project" value="UniProtKB-SubCell"/>
</dbReference>
<comment type="subcellular location">
    <subcellularLocation>
        <location evidence="1 8">Nucleus</location>
        <location evidence="1 8">Nucleolus</location>
    </subcellularLocation>
</comment>
<comment type="similarity">
    <text evidence="8">Belongs to the class I-like SAM-binding methyltransferase superfamily. RNA methyltransferase RlmE family. SPB1 subfamily.</text>
</comment>
<evidence type="ECO:0000256" key="1">
    <source>
        <dbReference type="ARBA" id="ARBA00004604"/>
    </source>
</evidence>
<dbReference type="InterPro" id="IPR002877">
    <property type="entry name" value="RNA_MeTrfase_FtsJ_dom"/>
</dbReference>
<dbReference type="InterPro" id="IPR024576">
    <property type="entry name" value="rRNA_MeTfrase_Spb1_DUF3381"/>
</dbReference>
<feature type="region of interest" description="Disordered" evidence="9">
    <location>
        <begin position="329"/>
        <end position="358"/>
    </location>
</feature>
<proteinExistence type="inferred from homology"/>
<dbReference type="Gene3D" id="3.40.50.150">
    <property type="entry name" value="Vaccinia Virus protein VP39"/>
    <property type="match status" value="1"/>
</dbReference>
<name>A0A8C7V2K5_ONCMY</name>
<gene>
    <name evidence="8" type="primary">FTSJ3</name>
    <name evidence="13" type="synonym">ftsj3</name>
</gene>
<keyword evidence="2 8" id="KW-0690">Ribosome biogenesis</keyword>
<dbReference type="GO" id="GO:0000466">
    <property type="term" value="P:maturation of 5.8S rRNA from tricistronic rRNA transcript (SSU-rRNA, 5.8S rRNA, LSU-rRNA)"/>
    <property type="evidence" value="ECO:0007669"/>
    <property type="project" value="TreeGrafter"/>
</dbReference>
<feature type="region of interest" description="Disordered" evidence="9">
    <location>
        <begin position="479"/>
        <end position="521"/>
    </location>
</feature>
<feature type="compositionally biased region" description="Basic and acidic residues" evidence="9">
    <location>
        <begin position="329"/>
        <end position="353"/>
    </location>
</feature>
<dbReference type="HAMAP" id="MF_03163">
    <property type="entry name" value="RNA_methyltr_E_SPB1"/>
    <property type="match status" value="1"/>
</dbReference>
<evidence type="ECO:0000256" key="7">
    <source>
        <dbReference type="ARBA" id="ARBA00023242"/>
    </source>
</evidence>
<dbReference type="Pfam" id="PF07780">
    <property type="entry name" value="Spb1_C"/>
    <property type="match status" value="1"/>
</dbReference>
<evidence type="ECO:0000256" key="8">
    <source>
        <dbReference type="HAMAP-Rule" id="MF_03163"/>
    </source>
</evidence>
<evidence type="ECO:0000256" key="9">
    <source>
        <dbReference type="SAM" id="MobiDB-lite"/>
    </source>
</evidence>
<sequence length="851" mass="95601">MGKKLKVGKTRKDKFYHLAKETGYRSRSSFKLIQLNRKFQFLQKARALVDLCAAPGGWWVPAVIVSVDLVPIKSIPNVVALTEDITTEKCRQALRKELQTWKVDVVLNDGAPNVGANWVHDAFSQAHLTLMALKLACDFLAKGGTFVTKVFRSKDYQPLLWIFQQFFKKVQATKPQASRNESAEIFVICQGYLAPDKIDNKFFDPKHAFKEVEVQAKAIKDLVPLKKPKAEGYTDGDLTLYHTFSATAFLKADNPVDFLSKANEINFDNPELESHEATSDEVIECCRDIKVLGRKELRLLLNWRSKLRRYLAKKLKDEAKQLDEDINDAEEKKEEKKEEKEKKKMTVAEKKEEEAELEEEEMEQKLAELKAEEVAELRRKKKKLLKERRKQRERVALKMDLPGVSIADGNDSSMFSLVTINKAAALCEITKGDMKLADAMVEGEEDLYFSDDGDSDEVSLVSDLDDDDLDEIIEKQKEMAKDKATKKKVSFNVEKEEEEEEEGSGLIVELEGKEEKRDRETSMWFSKVLLDELFVTLFVVSPAKGKKRKTPEEPDTAQPEGEEAGPSQEAGAEGDSDSYSDEDNSSDEDDENIAQMKAKGSGGIQGDEDGDDFQVVPVESTSKRARIMNAEGLALGCQIATSKKRSRDLVDGSFHRFASSEDQCEVPEWFVDDEKKHRNKPIPVTKEMVEEYKAKWKEINARPIKRVAEAKARKKRRMLKKMESAKKKAEAVVNTVDIGEREKMAQLKSIYKKAGLGKEKREVTYVVAKKGSGTKRVRRPGGVKGQFKVVDGRMKKDMRGMQRKEQRERGGKKGGKGKGGGGKGKGRGGGGGGFKGGRGGMKGGKGRPGRK</sequence>
<dbReference type="EC" id="2.1.1.-" evidence="8"/>
<dbReference type="GeneTree" id="ENSGT00550000075004"/>
<feature type="active site" description="Proton acceptor" evidence="8">
    <location>
        <position position="149"/>
    </location>
</feature>
<evidence type="ECO:0000259" key="11">
    <source>
        <dbReference type="Pfam" id="PF07780"/>
    </source>
</evidence>
<dbReference type="Ensembl" id="ENSOMYT00000009996.2">
    <property type="protein sequence ID" value="ENSOMYP00000009020.2"/>
    <property type="gene ID" value="ENSOMYG00000004527.2"/>
</dbReference>
<evidence type="ECO:0000256" key="3">
    <source>
        <dbReference type="ARBA" id="ARBA00022552"/>
    </source>
</evidence>
<dbReference type="Pfam" id="PF11861">
    <property type="entry name" value="DUF3381"/>
    <property type="match status" value="1"/>
</dbReference>
<feature type="binding site" evidence="8">
    <location>
        <position position="84"/>
    </location>
    <ligand>
        <name>S-adenosyl-L-methionine</name>
        <dbReference type="ChEBI" id="CHEBI:59789"/>
    </ligand>
</feature>
<dbReference type="AlphaFoldDB" id="A0A8C7V2K5"/>
<feature type="binding site" evidence="8">
    <location>
        <position position="58"/>
    </location>
    <ligand>
        <name>S-adenosyl-L-methionine</name>
        <dbReference type="ChEBI" id="CHEBI:59789"/>
    </ligand>
</feature>
<dbReference type="SUPFAM" id="SSF53335">
    <property type="entry name" value="S-adenosyl-L-methionine-dependent methyltransferases"/>
    <property type="match status" value="1"/>
</dbReference>
<feature type="compositionally biased region" description="Basic and acidic residues" evidence="9">
    <location>
        <begin position="510"/>
        <end position="521"/>
    </location>
</feature>
<evidence type="ECO:0000259" key="10">
    <source>
        <dbReference type="Pfam" id="PF01728"/>
    </source>
</evidence>
<comment type="catalytic activity">
    <reaction evidence="8">
        <text>a ribonucleotide in rRNA + S-adenosyl-L-methionine = a 2'-O-methylribonucleotide in rRNA + S-adenosyl-L-homocysteine + H(+)</text>
        <dbReference type="Rhea" id="RHEA:48628"/>
        <dbReference type="Rhea" id="RHEA-COMP:12164"/>
        <dbReference type="Rhea" id="RHEA-COMP:12165"/>
        <dbReference type="ChEBI" id="CHEBI:15378"/>
        <dbReference type="ChEBI" id="CHEBI:57856"/>
        <dbReference type="ChEBI" id="CHEBI:59789"/>
        <dbReference type="ChEBI" id="CHEBI:90675"/>
        <dbReference type="ChEBI" id="CHEBI:90676"/>
    </reaction>
</comment>
<feature type="coiled-coil region" evidence="8">
    <location>
        <begin position="705"/>
        <end position="732"/>
    </location>
</feature>
<accession>A0A8C7V2K5</accession>
<dbReference type="InterPro" id="IPR028589">
    <property type="entry name" value="SPB1-like"/>
</dbReference>
<keyword evidence="6 8" id="KW-0949">S-adenosyl-L-methionine</keyword>
<evidence type="ECO:0000256" key="6">
    <source>
        <dbReference type="ARBA" id="ARBA00022691"/>
    </source>
</evidence>
<feature type="compositionally biased region" description="Acidic residues" evidence="9">
    <location>
        <begin position="572"/>
        <end position="592"/>
    </location>
</feature>
<comment type="subunit">
    <text evidence="8">Interacts with NIP7.</text>
</comment>
<keyword evidence="4 8" id="KW-0489">Methyltransferase</keyword>
<feature type="compositionally biased region" description="Basic residues" evidence="9">
    <location>
        <begin position="772"/>
        <end position="781"/>
    </location>
</feature>
<reference evidence="13" key="1">
    <citation type="submission" date="2020-07" db="EMBL/GenBank/DDBJ databases">
        <title>A long reads based de novo assembly of the rainbow trout Arlee double haploid line genome.</title>
        <authorList>
            <person name="Gao G."/>
            <person name="Palti Y."/>
        </authorList>
    </citation>
    <scope>NUCLEOTIDE SEQUENCE [LARGE SCALE GENOMIC DNA]</scope>
</reference>
<evidence type="ECO:0000259" key="12">
    <source>
        <dbReference type="Pfam" id="PF11861"/>
    </source>
</evidence>
<feature type="domain" description="Ribosomal RNA methyltransferase SPB1-like C-terminal" evidence="11">
    <location>
        <begin position="586"/>
        <end position="805"/>
    </location>
</feature>
<feature type="domain" description="Ribosomal RNA methyltransferase FtsJ" evidence="10">
    <location>
        <begin position="24"/>
        <end position="192"/>
    </location>
</feature>
<dbReference type="GO" id="GO:0000463">
    <property type="term" value="P:maturation of LSU-rRNA from tricistronic rRNA transcript (SSU-rRNA, 5.8S rRNA, LSU-rRNA)"/>
    <property type="evidence" value="ECO:0007669"/>
    <property type="project" value="TreeGrafter"/>
</dbReference>
<dbReference type="GO" id="GO:0016435">
    <property type="term" value="F:rRNA (guanine) methyltransferase activity"/>
    <property type="evidence" value="ECO:0007669"/>
    <property type="project" value="TreeGrafter"/>
</dbReference>
<reference evidence="13" key="2">
    <citation type="submission" date="2025-08" db="UniProtKB">
        <authorList>
            <consortium name="Ensembl"/>
        </authorList>
    </citation>
    <scope>IDENTIFICATION</scope>
</reference>
<feature type="binding site" evidence="8">
    <location>
        <position position="109"/>
    </location>
    <ligand>
        <name>S-adenosyl-L-methionine</name>
        <dbReference type="ChEBI" id="CHEBI:59789"/>
    </ligand>
</feature>
<feature type="compositionally biased region" description="Gly residues" evidence="9">
    <location>
        <begin position="817"/>
        <end position="843"/>
    </location>
</feature>